<dbReference type="AlphaFoldDB" id="A0A4D9CT58"/>
<comment type="function">
    <text evidence="1">Accessory subunit of the mitochondrial membrane respiratory chain NADH dehydrogenase (Complex I), that is believed not to be involved in catalysis. Complex I functions in the transfer of electrons from NADH to the respiratory chain. The immediate electron acceptor for the enzyme is believed to be ubiquinone.</text>
</comment>
<dbReference type="EMBL" id="SDOX01000158">
    <property type="protein sequence ID" value="TFJ80723.1"/>
    <property type="molecule type" value="Genomic_DNA"/>
</dbReference>
<dbReference type="CDD" id="cd24141">
    <property type="entry name" value="NDUFS5-like"/>
    <property type="match status" value="1"/>
</dbReference>
<dbReference type="PANTHER" id="PTHR15224">
    <property type="entry name" value="NADH DEHYDROGENASE [UBIQUINONE] IRON-SULFUR PROTEIN 5"/>
    <property type="match status" value="1"/>
</dbReference>
<evidence type="ECO:0000256" key="16">
    <source>
        <dbReference type="PIRSR" id="PIRSR619342-50"/>
    </source>
</evidence>
<comment type="similarity">
    <text evidence="4">Belongs to the complex I NDUFS5 subunit family.</text>
</comment>
<evidence type="ECO:0000313" key="17">
    <source>
        <dbReference type="EMBL" id="TFJ80723.1"/>
    </source>
</evidence>
<evidence type="ECO:0000256" key="9">
    <source>
        <dbReference type="ARBA" id="ARBA00022792"/>
    </source>
</evidence>
<evidence type="ECO:0000256" key="7">
    <source>
        <dbReference type="ARBA" id="ARBA00022448"/>
    </source>
</evidence>
<evidence type="ECO:0000256" key="5">
    <source>
        <dbReference type="ARBA" id="ARBA00011261"/>
    </source>
</evidence>
<evidence type="ECO:0000256" key="6">
    <source>
        <dbReference type="ARBA" id="ARBA00013482"/>
    </source>
</evidence>
<evidence type="ECO:0000256" key="2">
    <source>
        <dbReference type="ARBA" id="ARBA00004569"/>
    </source>
</evidence>
<evidence type="ECO:0000256" key="1">
    <source>
        <dbReference type="ARBA" id="ARBA00003195"/>
    </source>
</evidence>
<dbReference type="OrthoDB" id="9992197at2759"/>
<evidence type="ECO:0000256" key="11">
    <source>
        <dbReference type="ARBA" id="ARBA00023128"/>
    </source>
</evidence>
<evidence type="ECO:0000256" key="4">
    <source>
        <dbReference type="ARBA" id="ARBA00007372"/>
    </source>
</evidence>
<protein>
    <recommendedName>
        <fullName evidence="6">NADH dehydrogenase [ubiquinone] iron-sulfur protein 5</fullName>
    </recommendedName>
    <alternativeName>
        <fullName evidence="14">Complex I-15 kDa</fullName>
    </alternativeName>
    <alternativeName>
        <fullName evidence="15">NADH-ubiquinone oxidoreductase 15 kDa subunit</fullName>
    </alternativeName>
</protein>
<evidence type="ECO:0000256" key="14">
    <source>
        <dbReference type="ARBA" id="ARBA00031222"/>
    </source>
</evidence>
<reference evidence="17 18" key="1">
    <citation type="submission" date="2019-01" db="EMBL/GenBank/DDBJ databases">
        <title>Nuclear Genome Assembly of the Microalgal Biofuel strain Nannochloropsis salina CCMP1776.</title>
        <authorList>
            <person name="Hovde B."/>
        </authorList>
    </citation>
    <scope>NUCLEOTIDE SEQUENCE [LARGE SCALE GENOMIC DNA]</scope>
    <source>
        <strain evidence="17 18">CCMP1776</strain>
    </source>
</reference>
<evidence type="ECO:0000256" key="15">
    <source>
        <dbReference type="ARBA" id="ARBA00032739"/>
    </source>
</evidence>
<keyword evidence="8" id="KW-0679">Respiratory chain</keyword>
<dbReference type="Proteomes" id="UP000355283">
    <property type="component" value="Unassembled WGS sequence"/>
</dbReference>
<name>A0A4D9CT58_9STRA</name>
<feature type="disulfide bond" evidence="16">
    <location>
        <begin position="14"/>
        <end position="44"/>
    </location>
</feature>
<dbReference type="PANTHER" id="PTHR15224:SF1">
    <property type="entry name" value="NADH DEHYDROGENASE [UBIQUINONE] IRON-SULFUR PROTEIN 5"/>
    <property type="match status" value="1"/>
</dbReference>
<proteinExistence type="inferred from homology"/>
<dbReference type="Pfam" id="PF10200">
    <property type="entry name" value="Ndufs5"/>
    <property type="match status" value="1"/>
</dbReference>
<dbReference type="InterPro" id="IPR019342">
    <property type="entry name" value="NADH_UbQ_OxRdtase_FeS-su5"/>
</dbReference>
<dbReference type="PROSITE" id="PS51808">
    <property type="entry name" value="CHCH"/>
    <property type="match status" value="1"/>
</dbReference>
<evidence type="ECO:0000256" key="3">
    <source>
        <dbReference type="ARBA" id="ARBA00004637"/>
    </source>
</evidence>
<evidence type="ECO:0000256" key="10">
    <source>
        <dbReference type="ARBA" id="ARBA00022982"/>
    </source>
</evidence>
<comment type="subunit">
    <text evidence="5">Mammalian complex I is composed of 45 different subunits. This is a component of the iron-sulfur (IP) fragment of the enzyme.</text>
</comment>
<keyword evidence="10" id="KW-0249">Electron transport</keyword>
<keyword evidence="12" id="KW-0472">Membrane</keyword>
<evidence type="ECO:0000256" key="12">
    <source>
        <dbReference type="ARBA" id="ARBA00023136"/>
    </source>
</evidence>
<keyword evidence="18" id="KW-1185">Reference proteome</keyword>
<keyword evidence="9" id="KW-0999">Mitochondrion inner membrane</keyword>
<keyword evidence="11" id="KW-0496">Mitochondrion</keyword>
<dbReference type="GO" id="GO:0005758">
    <property type="term" value="C:mitochondrial intermembrane space"/>
    <property type="evidence" value="ECO:0007669"/>
    <property type="project" value="UniProtKB-SubCell"/>
</dbReference>
<comment type="caution">
    <text evidence="17">The sequence shown here is derived from an EMBL/GenBank/DDBJ whole genome shotgun (WGS) entry which is preliminary data.</text>
</comment>
<dbReference type="GO" id="GO:0032981">
    <property type="term" value="P:mitochondrial respiratory chain complex I assembly"/>
    <property type="evidence" value="ECO:0007669"/>
    <property type="project" value="TreeGrafter"/>
</dbReference>
<comment type="subcellular location">
    <subcellularLocation>
        <location evidence="3">Mitochondrion inner membrane</location>
        <topology evidence="3">Peripheral membrane protein</topology>
    </subcellularLocation>
    <subcellularLocation>
        <location evidence="2">Mitochondrion intermembrane space</location>
    </subcellularLocation>
</comment>
<evidence type="ECO:0000313" key="18">
    <source>
        <dbReference type="Proteomes" id="UP000355283"/>
    </source>
</evidence>
<dbReference type="GO" id="GO:0005743">
    <property type="term" value="C:mitochondrial inner membrane"/>
    <property type="evidence" value="ECO:0007669"/>
    <property type="project" value="UniProtKB-SubCell"/>
</dbReference>
<accession>A0A4D9CT58</accession>
<keyword evidence="7" id="KW-0813">Transport</keyword>
<feature type="disulfide bond" evidence="16">
    <location>
        <begin position="24"/>
        <end position="34"/>
    </location>
</feature>
<evidence type="ECO:0000256" key="8">
    <source>
        <dbReference type="ARBA" id="ARBA00022660"/>
    </source>
</evidence>
<gene>
    <name evidence="17" type="ORF">NSK_007900</name>
</gene>
<sequence>MSSGFGVKGNVGRCYPFWSAFEKCLATADHFKECMDFRDDYEECLHHRKEYARVRAIEKQRALMERGEEGGAGGHVDGH</sequence>
<evidence type="ECO:0000256" key="13">
    <source>
        <dbReference type="ARBA" id="ARBA00023157"/>
    </source>
</evidence>
<keyword evidence="13 16" id="KW-1015">Disulfide bond</keyword>
<organism evidence="17 18">
    <name type="scientific">Nannochloropsis salina CCMP1776</name>
    <dbReference type="NCBI Taxonomy" id="1027361"/>
    <lineage>
        <taxon>Eukaryota</taxon>
        <taxon>Sar</taxon>
        <taxon>Stramenopiles</taxon>
        <taxon>Ochrophyta</taxon>
        <taxon>Eustigmatophyceae</taxon>
        <taxon>Eustigmatales</taxon>
        <taxon>Monodopsidaceae</taxon>
        <taxon>Microchloropsis</taxon>
        <taxon>Microchloropsis salina</taxon>
    </lineage>
</organism>